<dbReference type="NCBIfam" id="TIGR03696">
    <property type="entry name" value="Rhs_assc_core"/>
    <property type="match status" value="1"/>
</dbReference>
<feature type="region of interest" description="Disordered" evidence="2">
    <location>
        <begin position="299"/>
        <end position="344"/>
    </location>
</feature>
<feature type="compositionally biased region" description="Polar residues" evidence="2">
    <location>
        <begin position="300"/>
        <end position="312"/>
    </location>
</feature>
<dbReference type="AlphaFoldDB" id="A0AAN5ALP3"/>
<dbReference type="InterPro" id="IPR050708">
    <property type="entry name" value="T6SS_VgrG/RHS"/>
</dbReference>
<proteinExistence type="predicted"/>
<protein>
    <recommendedName>
        <fullName evidence="3">Teneurin-like YD-shell domain-containing protein</fullName>
    </recommendedName>
</protein>
<dbReference type="InterPro" id="IPR056823">
    <property type="entry name" value="TEN-like_YD-shell"/>
</dbReference>
<comment type="caution">
    <text evidence="4">The sequence shown here is derived from an EMBL/GenBank/DDBJ whole genome shotgun (WGS) entry which is preliminary data.</text>
</comment>
<name>A0AAN5ALP3_9BACT</name>
<evidence type="ECO:0000313" key="4">
    <source>
        <dbReference type="EMBL" id="GJM64195.1"/>
    </source>
</evidence>
<evidence type="ECO:0000259" key="3">
    <source>
        <dbReference type="Pfam" id="PF25023"/>
    </source>
</evidence>
<dbReference type="RefSeq" id="WP_338239277.1">
    <property type="nucleotide sequence ID" value="NZ_BQKE01000004.1"/>
</dbReference>
<gene>
    <name evidence="4" type="ORF">PEDI_47470</name>
</gene>
<evidence type="ECO:0000313" key="5">
    <source>
        <dbReference type="Proteomes" id="UP001310022"/>
    </source>
</evidence>
<dbReference type="EMBL" id="BQKE01000004">
    <property type="protein sequence ID" value="GJM64195.1"/>
    <property type="molecule type" value="Genomic_DNA"/>
</dbReference>
<reference evidence="4 5" key="1">
    <citation type="submission" date="2021-12" db="EMBL/GenBank/DDBJ databases">
        <title>Genome sequencing of bacteria with rrn-lacking chromosome and rrn-plasmid.</title>
        <authorList>
            <person name="Anda M."/>
            <person name="Iwasaki W."/>
        </authorList>
    </citation>
    <scope>NUCLEOTIDE SEQUENCE [LARGE SCALE GENOMIC DNA]</scope>
    <source>
        <strain evidence="4 5">NBRC 15940</strain>
    </source>
</reference>
<feature type="compositionally biased region" description="Basic residues" evidence="2">
    <location>
        <begin position="335"/>
        <end position="344"/>
    </location>
</feature>
<keyword evidence="1" id="KW-0677">Repeat</keyword>
<evidence type="ECO:0000256" key="2">
    <source>
        <dbReference type="SAM" id="MobiDB-lite"/>
    </source>
</evidence>
<keyword evidence="5" id="KW-1185">Reference proteome</keyword>
<dbReference type="PANTHER" id="PTHR32305">
    <property type="match status" value="1"/>
</dbReference>
<dbReference type="Proteomes" id="UP001310022">
    <property type="component" value="Unassembled WGS sequence"/>
</dbReference>
<sequence>MISPQGQTDDVAGIHYQDGSLDFLQTAEGKVDMDDHAYYYNIMDHLGNVRLLVDKDGGVKQSTNYNSFGLVARRRSSGDNKYGYNKKELQEETDWYDYSARMYDPAIGRWHVVDPHSENYLEISPYHYALNNPINAIDPDGRDGILIIDGNKLTVNITIHYSNESMSGFRNGEYTEEDFSGDFAKYFTNRPVEIDGKEYDVSFNLNMVSYDKDSDLANSKIPQGEMTLLFDSDKSSNSYSDIKQSIRMSNPRYSGGIGETGGSFSHEILHGIGMEHPSENDGSLGSYSMDRKLKNKEISDSLSPVLKQSNGENGRFLIPGKNTRIKRDENGNKIKQPRRNPKKL</sequence>
<dbReference type="Pfam" id="PF25023">
    <property type="entry name" value="TEN_YD-shell"/>
    <property type="match status" value="1"/>
</dbReference>
<dbReference type="Gene3D" id="2.180.10.10">
    <property type="entry name" value="RHS repeat-associated core"/>
    <property type="match status" value="1"/>
</dbReference>
<dbReference type="InterPro" id="IPR022385">
    <property type="entry name" value="Rhs_assc_core"/>
</dbReference>
<accession>A0AAN5ALP3</accession>
<feature type="domain" description="Teneurin-like YD-shell" evidence="3">
    <location>
        <begin position="36"/>
        <end position="117"/>
    </location>
</feature>
<organism evidence="4 5">
    <name type="scientific">Persicobacter diffluens</name>
    <dbReference type="NCBI Taxonomy" id="981"/>
    <lineage>
        <taxon>Bacteria</taxon>
        <taxon>Pseudomonadati</taxon>
        <taxon>Bacteroidota</taxon>
        <taxon>Cytophagia</taxon>
        <taxon>Cytophagales</taxon>
        <taxon>Persicobacteraceae</taxon>
        <taxon>Persicobacter</taxon>
    </lineage>
</organism>
<dbReference type="PANTHER" id="PTHR32305:SF15">
    <property type="entry name" value="PROTEIN RHSA-RELATED"/>
    <property type="match status" value="1"/>
</dbReference>
<evidence type="ECO:0000256" key="1">
    <source>
        <dbReference type="ARBA" id="ARBA00022737"/>
    </source>
</evidence>